<dbReference type="Gene3D" id="1.10.10.10">
    <property type="entry name" value="Winged helix-like DNA-binding domain superfamily/Winged helix DNA-binding domain"/>
    <property type="match status" value="1"/>
</dbReference>
<evidence type="ECO:0000256" key="3">
    <source>
        <dbReference type="ARBA" id="ARBA00023242"/>
    </source>
</evidence>
<dbReference type="InterPro" id="IPR036388">
    <property type="entry name" value="WH-like_DNA-bd_sf"/>
</dbReference>
<evidence type="ECO:0000256" key="5">
    <source>
        <dbReference type="SAM" id="MobiDB-lite"/>
    </source>
</evidence>
<dbReference type="PANTHER" id="PTHR10015:SF361">
    <property type="entry name" value="TRANSCRIPTION FACTOR SKN7"/>
    <property type="match status" value="1"/>
</dbReference>
<feature type="domain" description="HSF-type DNA-binding" evidence="7">
    <location>
        <begin position="7"/>
        <end position="108"/>
    </location>
</feature>
<feature type="non-terminal residue" evidence="8">
    <location>
        <position position="1"/>
    </location>
</feature>
<reference evidence="8 9" key="1">
    <citation type="submission" date="2014-04" db="EMBL/GenBank/DDBJ databases">
        <authorList>
            <consortium name="DOE Joint Genome Institute"/>
            <person name="Kuo A."/>
            <person name="Kohler A."/>
            <person name="Costa M.D."/>
            <person name="Nagy L.G."/>
            <person name="Floudas D."/>
            <person name="Copeland A."/>
            <person name="Barry K.W."/>
            <person name="Cichocki N."/>
            <person name="Veneault-Fourrey C."/>
            <person name="LaButti K."/>
            <person name="Lindquist E.A."/>
            <person name="Lipzen A."/>
            <person name="Lundell T."/>
            <person name="Morin E."/>
            <person name="Murat C."/>
            <person name="Sun H."/>
            <person name="Tunlid A."/>
            <person name="Henrissat B."/>
            <person name="Grigoriev I.V."/>
            <person name="Hibbett D.S."/>
            <person name="Martin F."/>
            <person name="Nordberg H.P."/>
            <person name="Cantor M.N."/>
            <person name="Hua S.X."/>
        </authorList>
    </citation>
    <scope>NUCLEOTIDE SEQUENCE [LARGE SCALE GENOMIC DNA]</scope>
    <source>
        <strain evidence="8 9">Marx 270</strain>
    </source>
</reference>
<sequence length="251" mass="28202">SDDNMPATSDFVKKLCKILEDQSFPHIVSCGPNGGCFVVKDMNDFTKSNLPRVFKHSNFASFDRQLNKYDLHKVKNTDDTQFGEHSWTFRHPDFHADRREALENMKRKAPAARVSAPSGSATRPSTLGRSGSAGPLGGELKSLQTQTNTLAITAVSRGAAVSERLSKDPTGRSEDRVRGLERCYKDVLGEMVRFQRNLARQGGLMQSLVQYFLRAEGGESAYFFLVWILLCSFVFRVIWTKEMVGLLRESR</sequence>
<proteinExistence type="inferred from homology"/>
<name>A0A0C3J5C2_PISTI</name>
<dbReference type="AlphaFoldDB" id="A0A0C3J5C2"/>
<reference evidence="9" key="2">
    <citation type="submission" date="2015-01" db="EMBL/GenBank/DDBJ databases">
        <title>Evolutionary Origins and Diversification of the Mycorrhizal Mutualists.</title>
        <authorList>
            <consortium name="DOE Joint Genome Institute"/>
            <consortium name="Mycorrhizal Genomics Consortium"/>
            <person name="Kohler A."/>
            <person name="Kuo A."/>
            <person name="Nagy L.G."/>
            <person name="Floudas D."/>
            <person name="Copeland A."/>
            <person name="Barry K.W."/>
            <person name="Cichocki N."/>
            <person name="Veneault-Fourrey C."/>
            <person name="LaButti K."/>
            <person name="Lindquist E.A."/>
            <person name="Lipzen A."/>
            <person name="Lundell T."/>
            <person name="Morin E."/>
            <person name="Murat C."/>
            <person name="Riley R."/>
            <person name="Ohm R."/>
            <person name="Sun H."/>
            <person name="Tunlid A."/>
            <person name="Henrissat B."/>
            <person name="Grigoriev I.V."/>
            <person name="Hibbett D.S."/>
            <person name="Martin F."/>
        </authorList>
    </citation>
    <scope>NUCLEOTIDE SEQUENCE [LARGE SCALE GENOMIC DNA]</scope>
    <source>
        <strain evidence="9">Marx 270</strain>
    </source>
</reference>
<keyword evidence="2" id="KW-0238">DNA-binding</keyword>
<dbReference type="HOGENOM" id="CLU_030308_8_0_1"/>
<evidence type="ECO:0000256" key="6">
    <source>
        <dbReference type="SAM" id="Phobius"/>
    </source>
</evidence>
<accession>A0A0C3J5C2</accession>
<dbReference type="Pfam" id="PF00447">
    <property type="entry name" value="HSF_DNA-bind"/>
    <property type="match status" value="1"/>
</dbReference>
<dbReference type="EMBL" id="KN831972">
    <property type="protein sequence ID" value="KIO04268.1"/>
    <property type="molecule type" value="Genomic_DNA"/>
</dbReference>
<organism evidence="8 9">
    <name type="scientific">Pisolithus tinctorius Marx 270</name>
    <dbReference type="NCBI Taxonomy" id="870435"/>
    <lineage>
        <taxon>Eukaryota</taxon>
        <taxon>Fungi</taxon>
        <taxon>Dikarya</taxon>
        <taxon>Basidiomycota</taxon>
        <taxon>Agaricomycotina</taxon>
        <taxon>Agaricomycetes</taxon>
        <taxon>Agaricomycetidae</taxon>
        <taxon>Boletales</taxon>
        <taxon>Sclerodermatineae</taxon>
        <taxon>Pisolithaceae</taxon>
        <taxon>Pisolithus</taxon>
    </lineage>
</organism>
<dbReference type="SMART" id="SM00415">
    <property type="entry name" value="HSF"/>
    <property type="match status" value="1"/>
</dbReference>
<evidence type="ECO:0000313" key="8">
    <source>
        <dbReference type="EMBL" id="KIO04268.1"/>
    </source>
</evidence>
<dbReference type="PANTHER" id="PTHR10015">
    <property type="entry name" value="HEAT SHOCK TRANSCRIPTION FACTOR"/>
    <property type="match status" value="1"/>
</dbReference>
<keyword evidence="6" id="KW-1133">Transmembrane helix</keyword>
<dbReference type="GO" id="GO:0043565">
    <property type="term" value="F:sequence-specific DNA binding"/>
    <property type="evidence" value="ECO:0007669"/>
    <property type="project" value="InterPro"/>
</dbReference>
<feature type="region of interest" description="Disordered" evidence="5">
    <location>
        <begin position="107"/>
        <end position="140"/>
    </location>
</feature>
<evidence type="ECO:0000256" key="2">
    <source>
        <dbReference type="ARBA" id="ARBA00023125"/>
    </source>
</evidence>
<dbReference type="InParanoid" id="A0A0C3J5C2"/>
<dbReference type="InterPro" id="IPR036390">
    <property type="entry name" value="WH_DNA-bd_sf"/>
</dbReference>
<keyword evidence="6" id="KW-0472">Membrane</keyword>
<evidence type="ECO:0000259" key="7">
    <source>
        <dbReference type="SMART" id="SM00415"/>
    </source>
</evidence>
<dbReference type="GO" id="GO:0005634">
    <property type="term" value="C:nucleus"/>
    <property type="evidence" value="ECO:0007669"/>
    <property type="project" value="UniProtKB-SubCell"/>
</dbReference>
<dbReference type="PRINTS" id="PR00056">
    <property type="entry name" value="HSFDOMAIN"/>
</dbReference>
<dbReference type="OrthoDB" id="60033at2759"/>
<evidence type="ECO:0000256" key="4">
    <source>
        <dbReference type="RuleBase" id="RU004020"/>
    </source>
</evidence>
<gene>
    <name evidence="8" type="ORF">M404DRAFT_143892</name>
</gene>
<keyword evidence="9" id="KW-1185">Reference proteome</keyword>
<feature type="compositionally biased region" description="Polar residues" evidence="5">
    <location>
        <begin position="117"/>
        <end position="129"/>
    </location>
</feature>
<keyword evidence="6" id="KW-0812">Transmembrane</keyword>
<comment type="similarity">
    <text evidence="4">Belongs to the HSF family.</text>
</comment>
<feature type="transmembrane region" description="Helical" evidence="6">
    <location>
        <begin position="221"/>
        <end position="239"/>
    </location>
</feature>
<dbReference type="SUPFAM" id="SSF46785">
    <property type="entry name" value="Winged helix' DNA-binding domain"/>
    <property type="match status" value="1"/>
</dbReference>
<dbReference type="Proteomes" id="UP000054217">
    <property type="component" value="Unassembled WGS sequence"/>
</dbReference>
<evidence type="ECO:0000313" key="9">
    <source>
        <dbReference type="Proteomes" id="UP000054217"/>
    </source>
</evidence>
<dbReference type="STRING" id="870435.A0A0C3J5C2"/>
<comment type="subcellular location">
    <subcellularLocation>
        <location evidence="1">Nucleus</location>
    </subcellularLocation>
</comment>
<dbReference type="InterPro" id="IPR000232">
    <property type="entry name" value="HSF_DNA-bd"/>
</dbReference>
<dbReference type="GO" id="GO:0003700">
    <property type="term" value="F:DNA-binding transcription factor activity"/>
    <property type="evidence" value="ECO:0007669"/>
    <property type="project" value="InterPro"/>
</dbReference>
<evidence type="ECO:0000256" key="1">
    <source>
        <dbReference type="ARBA" id="ARBA00004123"/>
    </source>
</evidence>
<keyword evidence="3" id="KW-0539">Nucleus</keyword>
<protein>
    <recommendedName>
        <fullName evidence="7">HSF-type DNA-binding domain-containing protein</fullName>
    </recommendedName>
</protein>